<dbReference type="STRING" id="136037.A0A067RCT3"/>
<dbReference type="EMBL" id="KK852784">
    <property type="protein sequence ID" value="KDR16587.1"/>
    <property type="molecule type" value="Genomic_DNA"/>
</dbReference>
<dbReference type="OMA" id="ACLMCES"/>
<reference evidence="2 3" key="1">
    <citation type="journal article" date="2014" name="Nat. Commun.">
        <title>Molecular traces of alternative social organization in a termite genome.</title>
        <authorList>
            <person name="Terrapon N."/>
            <person name="Li C."/>
            <person name="Robertson H.M."/>
            <person name="Ji L."/>
            <person name="Meng X."/>
            <person name="Booth W."/>
            <person name="Chen Z."/>
            <person name="Childers C.P."/>
            <person name="Glastad K.M."/>
            <person name="Gokhale K."/>
            <person name="Gowin J."/>
            <person name="Gronenberg W."/>
            <person name="Hermansen R.A."/>
            <person name="Hu H."/>
            <person name="Hunt B.G."/>
            <person name="Huylmans A.K."/>
            <person name="Khalil S.M."/>
            <person name="Mitchell R.D."/>
            <person name="Munoz-Torres M.C."/>
            <person name="Mustard J.A."/>
            <person name="Pan H."/>
            <person name="Reese J.T."/>
            <person name="Scharf M.E."/>
            <person name="Sun F."/>
            <person name="Vogel H."/>
            <person name="Xiao J."/>
            <person name="Yang W."/>
            <person name="Yang Z."/>
            <person name="Yang Z."/>
            <person name="Zhou J."/>
            <person name="Zhu J."/>
            <person name="Brent C.S."/>
            <person name="Elsik C.G."/>
            <person name="Goodisman M.A."/>
            <person name="Liberles D.A."/>
            <person name="Roe R.M."/>
            <person name="Vargo E.L."/>
            <person name="Vilcinskas A."/>
            <person name="Wang J."/>
            <person name="Bornberg-Bauer E."/>
            <person name="Korb J."/>
            <person name="Zhang G."/>
            <person name="Liebig J."/>
        </authorList>
    </citation>
    <scope>NUCLEOTIDE SEQUENCE [LARGE SCALE GENOMIC DNA]</scope>
    <source>
        <tissue evidence="2">Whole organism</tissue>
    </source>
</reference>
<evidence type="ECO:0000313" key="3">
    <source>
        <dbReference type="Proteomes" id="UP000027135"/>
    </source>
</evidence>
<accession>A0A067RCT3</accession>
<organism evidence="2 3">
    <name type="scientific">Zootermopsis nevadensis</name>
    <name type="common">Dampwood termite</name>
    <dbReference type="NCBI Taxonomy" id="136037"/>
    <lineage>
        <taxon>Eukaryota</taxon>
        <taxon>Metazoa</taxon>
        <taxon>Ecdysozoa</taxon>
        <taxon>Arthropoda</taxon>
        <taxon>Hexapoda</taxon>
        <taxon>Insecta</taxon>
        <taxon>Pterygota</taxon>
        <taxon>Neoptera</taxon>
        <taxon>Polyneoptera</taxon>
        <taxon>Dictyoptera</taxon>
        <taxon>Blattodea</taxon>
        <taxon>Blattoidea</taxon>
        <taxon>Termitoidae</taxon>
        <taxon>Termopsidae</taxon>
        <taxon>Zootermopsis</taxon>
    </lineage>
</organism>
<feature type="region of interest" description="Disordered" evidence="1">
    <location>
        <begin position="71"/>
        <end position="124"/>
    </location>
</feature>
<dbReference type="AlphaFoldDB" id="A0A067RCT3"/>
<dbReference type="Proteomes" id="UP000027135">
    <property type="component" value="Unassembled WGS sequence"/>
</dbReference>
<evidence type="ECO:0000256" key="1">
    <source>
        <dbReference type="SAM" id="MobiDB-lite"/>
    </source>
</evidence>
<dbReference type="eggNOG" id="ENOG502RXE7">
    <property type="taxonomic scope" value="Eukaryota"/>
</dbReference>
<sequence length="361" mass="40744">MECQHFHTHYCYFGLSLKMYEFFIYCDDCQGSLEANSGNAVPPVYITKYNRFVDNILERINRILRKNYEPVNVRLHNNNNNKKKNTNKNNNNKKKNKNRNRRRRPNANKKGNGRTGHRSEDISRSTTEAIEATMNESVAAISAQLIVQPPNEEQVTPVQDLNSTDAATVLSNATATTTELATTKRSSDDGMISRARPQQHRNKNDNKKTKKNKNKGRQRPGAKATLYGLSSIHREGDVAVNMMSSHTTVKTKFTVGPLILKVEKEFGRGAKKNIRSATATTTEMIGKLNLRVLHGGAATLHSIRVMQPKQVRVESSDDHDKTREYVWRRSSHIARVVSQKLINATKSMLQPPPIPNNSIIA</sequence>
<feature type="region of interest" description="Disordered" evidence="1">
    <location>
        <begin position="177"/>
        <end position="222"/>
    </location>
</feature>
<evidence type="ECO:0000313" key="2">
    <source>
        <dbReference type="EMBL" id="KDR16587.1"/>
    </source>
</evidence>
<feature type="compositionally biased region" description="Basic residues" evidence="1">
    <location>
        <begin position="208"/>
        <end position="220"/>
    </location>
</feature>
<keyword evidence="3" id="KW-1185">Reference proteome</keyword>
<dbReference type="InParanoid" id="A0A067RCT3"/>
<gene>
    <name evidence="2" type="ORF">L798_09903</name>
</gene>
<protein>
    <submittedName>
        <fullName evidence="2">Uncharacterized protein</fullName>
    </submittedName>
</protein>
<name>A0A067RCT3_ZOONE</name>
<feature type="compositionally biased region" description="Basic residues" evidence="1">
    <location>
        <begin position="81"/>
        <end position="116"/>
    </location>
</feature>
<proteinExistence type="predicted"/>